<reference evidence="2" key="1">
    <citation type="submission" date="2020-03" db="EMBL/GenBank/DDBJ databases">
        <title>A high-quality chromosome-level genome assembly of a woody plant with both climbing and erect habits, Rhamnella rubrinervis.</title>
        <authorList>
            <person name="Lu Z."/>
            <person name="Yang Y."/>
            <person name="Zhu X."/>
            <person name="Sun Y."/>
        </authorList>
    </citation>
    <scope>NUCLEOTIDE SEQUENCE</scope>
    <source>
        <strain evidence="2">BYM</strain>
        <tissue evidence="2">Leaf</tissue>
    </source>
</reference>
<sequence>MAHHHHHRFHPYNSRPTSSSISNTFNDDVNYELPGIVLQNQLRRRLVVRNFVATNYYYRMRASCNNSISTSSINIPFAKQNPSSHVNMAMARRQNLSHRSVPFNTTSTQTLGVSGVYIPRKMPVITIINIVQQRNVMVINPCPMNNIIMNSSSQPAASAERFMVLPNLQRCRGNNVVVGSGSPASDNASADANTTINNPAGFGDHDRDHTLVEEEPQVQLDLSLSL</sequence>
<name>A0A8K0HJ39_9ROSA</name>
<evidence type="ECO:0000313" key="3">
    <source>
        <dbReference type="Proteomes" id="UP000796880"/>
    </source>
</evidence>
<dbReference type="EMBL" id="VOIH02000002">
    <property type="protein sequence ID" value="KAF3453129.1"/>
    <property type="molecule type" value="Genomic_DNA"/>
</dbReference>
<dbReference type="Proteomes" id="UP000796880">
    <property type="component" value="Unassembled WGS sequence"/>
</dbReference>
<feature type="compositionally biased region" description="Basic residues" evidence="1">
    <location>
        <begin position="1"/>
        <end position="10"/>
    </location>
</feature>
<feature type="region of interest" description="Disordered" evidence="1">
    <location>
        <begin position="1"/>
        <end position="20"/>
    </location>
</feature>
<organism evidence="2 3">
    <name type="scientific">Rhamnella rubrinervis</name>
    <dbReference type="NCBI Taxonomy" id="2594499"/>
    <lineage>
        <taxon>Eukaryota</taxon>
        <taxon>Viridiplantae</taxon>
        <taxon>Streptophyta</taxon>
        <taxon>Embryophyta</taxon>
        <taxon>Tracheophyta</taxon>
        <taxon>Spermatophyta</taxon>
        <taxon>Magnoliopsida</taxon>
        <taxon>eudicotyledons</taxon>
        <taxon>Gunneridae</taxon>
        <taxon>Pentapetalae</taxon>
        <taxon>rosids</taxon>
        <taxon>fabids</taxon>
        <taxon>Rosales</taxon>
        <taxon>Rhamnaceae</taxon>
        <taxon>rhamnoid group</taxon>
        <taxon>Rhamneae</taxon>
        <taxon>Rhamnella</taxon>
    </lineage>
</organism>
<dbReference type="AlphaFoldDB" id="A0A8K0HJ39"/>
<protein>
    <submittedName>
        <fullName evidence="2">Uncharacterized protein</fullName>
    </submittedName>
</protein>
<accession>A0A8K0HJ39</accession>
<keyword evidence="3" id="KW-1185">Reference proteome</keyword>
<proteinExistence type="predicted"/>
<feature type="compositionally biased region" description="Low complexity" evidence="1">
    <location>
        <begin position="182"/>
        <end position="193"/>
    </location>
</feature>
<comment type="caution">
    <text evidence="2">The sequence shown here is derived from an EMBL/GenBank/DDBJ whole genome shotgun (WGS) entry which is preliminary data.</text>
</comment>
<feature type="region of interest" description="Disordered" evidence="1">
    <location>
        <begin position="182"/>
        <end position="207"/>
    </location>
</feature>
<evidence type="ECO:0000256" key="1">
    <source>
        <dbReference type="SAM" id="MobiDB-lite"/>
    </source>
</evidence>
<gene>
    <name evidence="2" type="ORF">FNV43_RR03563</name>
</gene>
<evidence type="ECO:0000313" key="2">
    <source>
        <dbReference type="EMBL" id="KAF3453129.1"/>
    </source>
</evidence>